<dbReference type="GO" id="GO:0043153">
    <property type="term" value="P:entrainment of circadian clock by photoperiod"/>
    <property type="evidence" value="ECO:0007669"/>
    <property type="project" value="TreeGrafter"/>
</dbReference>
<dbReference type="Proteomes" id="UP000004947">
    <property type="component" value="Unassembled WGS sequence"/>
</dbReference>
<keyword evidence="5" id="KW-0456">Lyase</keyword>
<accession>A6DP25</accession>
<dbReference type="GO" id="GO:0003904">
    <property type="term" value="F:deoxyribodipyrimidine photo-lyase activity"/>
    <property type="evidence" value="ECO:0007669"/>
    <property type="project" value="TreeGrafter"/>
</dbReference>
<dbReference type="STRING" id="313628.LNTAR_02077"/>
<keyword evidence="1 3" id="KW-0285">Flavoprotein</keyword>
<feature type="binding site" evidence="3">
    <location>
        <position position="68"/>
    </location>
    <ligand>
        <name>FAD</name>
        <dbReference type="ChEBI" id="CHEBI:57692"/>
    </ligand>
</feature>
<comment type="cofactor">
    <cofactor evidence="3">
        <name>FAD</name>
        <dbReference type="ChEBI" id="CHEBI:57692"/>
    </cofactor>
    <text evidence="3">Binds 1 FAD per subunit.</text>
</comment>
<evidence type="ECO:0000313" key="5">
    <source>
        <dbReference type="EMBL" id="EDM26557.1"/>
    </source>
</evidence>
<dbReference type="GO" id="GO:0032922">
    <property type="term" value="P:circadian regulation of gene expression"/>
    <property type="evidence" value="ECO:0007669"/>
    <property type="project" value="TreeGrafter"/>
</dbReference>
<keyword evidence="2 3" id="KW-0274">FAD</keyword>
<proteinExistence type="predicted"/>
<dbReference type="Pfam" id="PF03441">
    <property type="entry name" value="FAD_binding_7"/>
    <property type="match status" value="1"/>
</dbReference>
<dbReference type="AlphaFoldDB" id="A6DP25"/>
<organism evidence="5 6">
    <name type="scientific">Lentisphaera araneosa HTCC2155</name>
    <dbReference type="NCBI Taxonomy" id="313628"/>
    <lineage>
        <taxon>Bacteria</taxon>
        <taxon>Pseudomonadati</taxon>
        <taxon>Lentisphaerota</taxon>
        <taxon>Lentisphaeria</taxon>
        <taxon>Lentisphaerales</taxon>
        <taxon>Lentisphaeraceae</taxon>
        <taxon>Lentisphaera</taxon>
    </lineage>
</organism>
<feature type="domain" description="Cryptochrome/DNA photolyase FAD-binding" evidence="4">
    <location>
        <begin position="68"/>
        <end position="186"/>
    </location>
</feature>
<dbReference type="RefSeq" id="WP_007279609.1">
    <property type="nucleotide sequence ID" value="NZ_ABCK01000015.1"/>
</dbReference>
<evidence type="ECO:0000256" key="1">
    <source>
        <dbReference type="ARBA" id="ARBA00022630"/>
    </source>
</evidence>
<dbReference type="InterPro" id="IPR036134">
    <property type="entry name" value="Crypto/Photolyase_FAD-like_sf"/>
</dbReference>
<sequence>MKTFTTSYERILSLVDNYKPDLYAKTRNFLDGTVSCLSPYISRGVISTRTVYDSLIKRGYNLEKIEKFVQELAWRDYWQSQWKFYGIKINKDLRHTQQAFHNHGMPHCLVKGQCSIQMFNTAIKQLNSTGYLHNHMRMYLAMSICNIGSYHWHKPAQWMYYNLIDGDWASNALSWQWVAGCLNSKKYIANQENINKYCGSSEVRTFLDKPYDQLSKVQSLDEFDNSVELELKWRVPQQANPNELVLDDCLIYNYYNLDPQWRKEQLANRILLLEPQIFDQYPISPRVMDFFLKLSKNIPNLILFTGSFAELRALCRGKIFYRQHPLNQYSGTEDSQPKLCNIQGDFSSFFKYWKLCKKALINERN</sequence>
<gene>
    <name evidence="5" type="ORF">LNTAR_02077</name>
</gene>
<evidence type="ECO:0000256" key="3">
    <source>
        <dbReference type="PIRSR" id="PIRSR602081-1"/>
    </source>
</evidence>
<name>A6DP25_9BACT</name>
<keyword evidence="6" id="KW-1185">Reference proteome</keyword>
<evidence type="ECO:0000259" key="4">
    <source>
        <dbReference type="Pfam" id="PF03441"/>
    </source>
</evidence>
<dbReference type="Gene3D" id="1.25.40.80">
    <property type="match status" value="1"/>
</dbReference>
<dbReference type="InterPro" id="IPR002081">
    <property type="entry name" value="Cryptochrome/DNA_photolyase_1"/>
</dbReference>
<dbReference type="EMBL" id="ABCK01000015">
    <property type="protein sequence ID" value="EDM26557.1"/>
    <property type="molecule type" value="Genomic_DNA"/>
</dbReference>
<evidence type="ECO:0000313" key="6">
    <source>
        <dbReference type="Proteomes" id="UP000004947"/>
    </source>
</evidence>
<dbReference type="SUPFAM" id="SSF48173">
    <property type="entry name" value="Cryptochrome/photolyase FAD-binding domain"/>
    <property type="match status" value="1"/>
</dbReference>
<reference evidence="5 6" key="1">
    <citation type="journal article" date="2010" name="J. Bacteriol.">
        <title>Genome sequence of Lentisphaera araneosa HTCC2155T, the type species of the order Lentisphaerales in the phylum Lentisphaerae.</title>
        <authorList>
            <person name="Thrash J.C."/>
            <person name="Cho J.C."/>
            <person name="Vergin K.L."/>
            <person name="Morris R.M."/>
            <person name="Giovannoni S.J."/>
        </authorList>
    </citation>
    <scope>NUCLEOTIDE SEQUENCE [LARGE SCALE GENOMIC DNA]</scope>
    <source>
        <strain evidence="5 6">HTCC2155</strain>
    </source>
</reference>
<dbReference type="GO" id="GO:0003677">
    <property type="term" value="F:DNA binding"/>
    <property type="evidence" value="ECO:0007669"/>
    <property type="project" value="TreeGrafter"/>
</dbReference>
<evidence type="ECO:0000256" key="2">
    <source>
        <dbReference type="ARBA" id="ARBA00022827"/>
    </source>
</evidence>
<dbReference type="OrthoDB" id="9772484at2"/>
<dbReference type="InterPro" id="IPR005101">
    <property type="entry name" value="Cryptochr/Photolyase_FAD-bd"/>
</dbReference>
<dbReference type="PANTHER" id="PTHR11455:SF18">
    <property type="entry name" value="SI:CH1073-390K14.1"/>
    <property type="match status" value="1"/>
</dbReference>
<dbReference type="eggNOG" id="COG0415">
    <property type="taxonomic scope" value="Bacteria"/>
</dbReference>
<dbReference type="Gene3D" id="1.10.579.10">
    <property type="entry name" value="DNA Cyclobutane Dipyrimidine Photolyase, subunit A, domain 3"/>
    <property type="match status" value="1"/>
</dbReference>
<dbReference type="GO" id="GO:0071949">
    <property type="term" value="F:FAD binding"/>
    <property type="evidence" value="ECO:0007669"/>
    <property type="project" value="TreeGrafter"/>
</dbReference>
<protein>
    <submittedName>
        <fullName evidence="5">Deoxyribodipyrimidine photolyase-like protein</fullName>
    </submittedName>
</protein>
<dbReference type="PANTHER" id="PTHR11455">
    <property type="entry name" value="CRYPTOCHROME"/>
    <property type="match status" value="1"/>
</dbReference>
<comment type="caution">
    <text evidence="5">The sequence shown here is derived from an EMBL/GenBank/DDBJ whole genome shotgun (WGS) entry which is preliminary data.</text>
</comment>
<dbReference type="GO" id="GO:0005737">
    <property type="term" value="C:cytoplasm"/>
    <property type="evidence" value="ECO:0007669"/>
    <property type="project" value="TreeGrafter"/>
</dbReference>
<feature type="binding site" evidence="3">
    <location>
        <position position="23"/>
    </location>
    <ligand>
        <name>FAD</name>
        <dbReference type="ChEBI" id="CHEBI:57692"/>
    </ligand>
</feature>
<feature type="binding site" evidence="3">
    <location>
        <begin position="165"/>
        <end position="167"/>
    </location>
    <ligand>
        <name>FAD</name>
        <dbReference type="ChEBI" id="CHEBI:57692"/>
    </ligand>
</feature>